<dbReference type="Pfam" id="PF13432">
    <property type="entry name" value="TPR_16"/>
    <property type="match status" value="2"/>
</dbReference>
<keyword evidence="2 3" id="KW-0802">TPR repeat</keyword>
<dbReference type="InterPro" id="IPR019734">
    <property type="entry name" value="TPR_rpt"/>
</dbReference>
<accession>A0A1G9QMU6</accession>
<evidence type="ECO:0000256" key="3">
    <source>
        <dbReference type="PROSITE-ProRule" id="PRU00339"/>
    </source>
</evidence>
<dbReference type="Gene3D" id="1.25.40.10">
    <property type="entry name" value="Tetratricopeptide repeat domain"/>
    <property type="match status" value="2"/>
</dbReference>
<gene>
    <name evidence="4" type="ORF">SAMN05421823_110233</name>
</gene>
<reference evidence="4 5" key="1">
    <citation type="submission" date="2016-10" db="EMBL/GenBank/DDBJ databases">
        <authorList>
            <person name="de Groot N.N."/>
        </authorList>
    </citation>
    <scope>NUCLEOTIDE SEQUENCE [LARGE SCALE GENOMIC DNA]</scope>
    <source>
        <strain evidence="4 5">DSM 25186</strain>
    </source>
</reference>
<dbReference type="Proteomes" id="UP000198510">
    <property type="component" value="Unassembled WGS sequence"/>
</dbReference>
<dbReference type="PANTHER" id="PTHR44858">
    <property type="entry name" value="TETRATRICOPEPTIDE REPEAT PROTEIN 6"/>
    <property type="match status" value="1"/>
</dbReference>
<keyword evidence="5" id="KW-1185">Reference proteome</keyword>
<dbReference type="InterPro" id="IPR011990">
    <property type="entry name" value="TPR-like_helical_dom_sf"/>
</dbReference>
<evidence type="ECO:0000313" key="5">
    <source>
        <dbReference type="Proteomes" id="UP000198510"/>
    </source>
</evidence>
<dbReference type="AlphaFoldDB" id="A0A1G9QMU6"/>
<dbReference type="SMART" id="SM00028">
    <property type="entry name" value="TPR"/>
    <property type="match status" value="4"/>
</dbReference>
<name>A0A1G9QMU6_9BACT</name>
<dbReference type="PANTHER" id="PTHR44858:SF1">
    <property type="entry name" value="UDP-N-ACETYLGLUCOSAMINE--PEPTIDE N-ACETYLGLUCOSAMINYLTRANSFERASE SPINDLY-RELATED"/>
    <property type="match status" value="1"/>
</dbReference>
<evidence type="ECO:0000256" key="1">
    <source>
        <dbReference type="ARBA" id="ARBA00022737"/>
    </source>
</evidence>
<dbReference type="PROSITE" id="PS50005">
    <property type="entry name" value="TPR"/>
    <property type="match status" value="2"/>
</dbReference>
<evidence type="ECO:0000256" key="2">
    <source>
        <dbReference type="ARBA" id="ARBA00022803"/>
    </source>
</evidence>
<dbReference type="SUPFAM" id="SSF48452">
    <property type="entry name" value="TPR-like"/>
    <property type="match status" value="1"/>
</dbReference>
<protein>
    <submittedName>
        <fullName evidence="4">Tetratricopeptide repeat-containing protein</fullName>
    </submittedName>
</protein>
<dbReference type="InterPro" id="IPR050498">
    <property type="entry name" value="Ycf3"/>
</dbReference>
<feature type="repeat" description="TPR" evidence="3">
    <location>
        <begin position="91"/>
        <end position="124"/>
    </location>
</feature>
<feature type="repeat" description="TPR" evidence="3">
    <location>
        <begin position="125"/>
        <end position="158"/>
    </location>
</feature>
<dbReference type="STRING" id="1075417.SAMN05421823_110233"/>
<sequence>MYSFFYLLGKLLFGRNESRYVKDERRMREGIQLVKARHYSDALAYFNGVLTLEPECAVALVHRAQCFFRLGEMYLALADCSHAAEVDQEVPGVYQLRGQILYRLGDFQEAFVYFDKAILFFREDPEAYRWRAMTYLQLDNPARAVQDFQKAVALGDEDANFYLRQHRQLTRGFDTK</sequence>
<evidence type="ECO:0000313" key="4">
    <source>
        <dbReference type="EMBL" id="SDM12334.1"/>
    </source>
</evidence>
<keyword evidence="1" id="KW-0677">Repeat</keyword>
<dbReference type="EMBL" id="FNFO01000010">
    <property type="protein sequence ID" value="SDM12334.1"/>
    <property type="molecule type" value="Genomic_DNA"/>
</dbReference>
<organism evidence="4 5">
    <name type="scientific">Catalinimonas alkaloidigena</name>
    <dbReference type="NCBI Taxonomy" id="1075417"/>
    <lineage>
        <taxon>Bacteria</taxon>
        <taxon>Pseudomonadati</taxon>
        <taxon>Bacteroidota</taxon>
        <taxon>Cytophagia</taxon>
        <taxon>Cytophagales</taxon>
        <taxon>Catalimonadaceae</taxon>
        <taxon>Catalinimonas</taxon>
    </lineage>
</organism>
<dbReference type="OrthoDB" id="948309at2"/>
<proteinExistence type="predicted"/>